<dbReference type="Proteomes" id="UP000663877">
    <property type="component" value="Unassembled WGS sequence"/>
</dbReference>
<dbReference type="Pfam" id="PF01436">
    <property type="entry name" value="NHL"/>
    <property type="match status" value="2"/>
</dbReference>
<keyword evidence="1" id="KW-0677">Repeat</keyword>
<dbReference type="EMBL" id="CAJNOI010001744">
    <property type="protein sequence ID" value="CAF1436194.1"/>
    <property type="molecule type" value="Genomic_DNA"/>
</dbReference>
<gene>
    <name evidence="4" type="ORF">BJG266_LOCUS39628</name>
</gene>
<dbReference type="Gene3D" id="2.120.10.30">
    <property type="entry name" value="TolB, C-terminal domain"/>
    <property type="match status" value="2"/>
</dbReference>
<dbReference type="PANTHER" id="PTHR24104:SF25">
    <property type="entry name" value="PROTEIN LIN-41"/>
    <property type="match status" value="1"/>
</dbReference>
<proteinExistence type="predicted"/>
<keyword evidence="3" id="KW-0472">Membrane</keyword>
<feature type="transmembrane region" description="Helical" evidence="3">
    <location>
        <begin position="840"/>
        <end position="857"/>
    </location>
</feature>
<feature type="repeat" description="NHL" evidence="2">
    <location>
        <begin position="533"/>
        <end position="572"/>
    </location>
</feature>
<evidence type="ECO:0008006" key="6">
    <source>
        <dbReference type="Google" id="ProtNLM"/>
    </source>
</evidence>
<dbReference type="CDD" id="cd05819">
    <property type="entry name" value="NHL"/>
    <property type="match status" value="2"/>
</dbReference>
<organism evidence="4 5">
    <name type="scientific">Adineta steineri</name>
    <dbReference type="NCBI Taxonomy" id="433720"/>
    <lineage>
        <taxon>Eukaryota</taxon>
        <taxon>Metazoa</taxon>
        <taxon>Spiralia</taxon>
        <taxon>Gnathifera</taxon>
        <taxon>Rotifera</taxon>
        <taxon>Eurotatoria</taxon>
        <taxon>Bdelloidea</taxon>
        <taxon>Adinetida</taxon>
        <taxon>Adinetidae</taxon>
        <taxon>Adineta</taxon>
    </lineage>
</organism>
<dbReference type="SUPFAM" id="SSF63829">
    <property type="entry name" value="Calcium-dependent phosphotriesterase"/>
    <property type="match status" value="1"/>
</dbReference>
<evidence type="ECO:0000313" key="5">
    <source>
        <dbReference type="Proteomes" id="UP000663877"/>
    </source>
</evidence>
<dbReference type="InterPro" id="IPR001258">
    <property type="entry name" value="NHL_repeat"/>
</dbReference>
<dbReference type="SUPFAM" id="SSF101898">
    <property type="entry name" value="NHL repeat"/>
    <property type="match status" value="1"/>
</dbReference>
<dbReference type="GO" id="GO:0008270">
    <property type="term" value="F:zinc ion binding"/>
    <property type="evidence" value="ECO:0007669"/>
    <property type="project" value="UniProtKB-KW"/>
</dbReference>
<evidence type="ECO:0000256" key="3">
    <source>
        <dbReference type="SAM" id="Phobius"/>
    </source>
</evidence>
<sequence>MADKYLKYLSIKSIIIIIIACLIDKMSTLSICPTAVWALNATTVVDSTQIRVKTPVTIIVDNNSNIYVADTGNYRVLQFPANSTTGILRINGSSGTGLNQFSAMIDMGMDANGNIYILDQTLSRVTKWTPGSASGILVAGGGPFNDYFDGHVDIMGQPGGMFIEPQSLFIWITDTNNSRIVKWVNSSTALTVCGSYGSNSNQFINPKGLFVDTAAGNTLYVVDSGNHRVQMWLPGATSGETVAGITGYRGAGLNQLWNPLAIVVDSYQNMYITDVSNSRILQWKVGASFGMDIAGTTQTTGSSSSLLNYPSRVSFDSNGSLFVADSSNHRVQKFAVSCPINISTTTVSSVVTTTMPISTSNCATTVWALNATTIAGSPIGVAGYTSTLLYYPSVIAVDTNDSIYVMDYKKPYFRMQIFYPGSQLGTTIINTTSGAGLNQFSDVTAVNIDVSGNIYILDAGNTRVTKWAPGASTGILVISNNGYGNSHNLLSTAWDLFVEPNTSYIWILDPYNCWVVKWISPLSAILVAGGNGCGIQANQFNNPIGLFVDTSDSNTFYVADKNNHRIQKWLYGASNGTTIAGQSGVSGSALNQLSYPYTLTMDTNKSLYIVDSGNNRIVLWLLGSTSGIVIAGLGIPGVLPSQLYNPYSVRLDSTGALIVNDHFNNRIQRFSVLCSPNMTSSSSTASVLTNSTSVAATLQNTTITVPLTTNSLITSANNPTTILSASTSIANSVTVSATVSKSPIITPSITVSTSPIIIPSTTVSTSPIATPSTTVSASAIGTSSATVSTSPIVTPSTTVSTSTVVTTSQKNSSTNTITKLSSTSATSSLSTTYSFATRNLNSNLLVLLFCFIMIFINN</sequence>
<keyword evidence="3" id="KW-0812">Transmembrane</keyword>
<keyword evidence="3" id="KW-1133">Transmembrane helix</keyword>
<dbReference type="InterPro" id="IPR011042">
    <property type="entry name" value="6-blade_b-propeller_TolB-like"/>
</dbReference>
<reference evidence="4" key="1">
    <citation type="submission" date="2021-02" db="EMBL/GenBank/DDBJ databases">
        <authorList>
            <person name="Nowell W R."/>
        </authorList>
    </citation>
    <scope>NUCLEOTIDE SEQUENCE</scope>
</reference>
<feature type="transmembrane region" description="Helical" evidence="3">
    <location>
        <begin position="617"/>
        <end position="639"/>
    </location>
</feature>
<dbReference type="Gene3D" id="2.40.10.500">
    <property type="match status" value="1"/>
</dbReference>
<dbReference type="InterPro" id="IPR050952">
    <property type="entry name" value="TRIM-NHL_E3_ligases"/>
</dbReference>
<dbReference type="PROSITE" id="PS51125">
    <property type="entry name" value="NHL"/>
    <property type="match status" value="2"/>
</dbReference>
<evidence type="ECO:0000256" key="1">
    <source>
        <dbReference type="ARBA" id="ARBA00022737"/>
    </source>
</evidence>
<comment type="caution">
    <text evidence="4">The sequence shown here is derived from an EMBL/GenBank/DDBJ whole genome shotgun (WGS) entry which is preliminary data.</text>
</comment>
<protein>
    <recommendedName>
        <fullName evidence="6">NHL repeat containing protein-like protein</fullName>
    </recommendedName>
</protein>
<accession>A0A815NDG5</accession>
<evidence type="ECO:0000256" key="2">
    <source>
        <dbReference type="PROSITE-ProRule" id="PRU00504"/>
    </source>
</evidence>
<evidence type="ECO:0000313" key="4">
    <source>
        <dbReference type="EMBL" id="CAF1436194.1"/>
    </source>
</evidence>
<feature type="repeat" description="NHL" evidence="2">
    <location>
        <begin position="307"/>
        <end position="337"/>
    </location>
</feature>
<name>A0A815NDG5_9BILA</name>
<dbReference type="AlphaFoldDB" id="A0A815NDG5"/>
<dbReference type="PANTHER" id="PTHR24104">
    <property type="entry name" value="E3 UBIQUITIN-PROTEIN LIGASE NHLRC1-RELATED"/>
    <property type="match status" value="1"/>
</dbReference>